<name>A0A1H5VX23_XYLRU</name>
<gene>
    <name evidence="5" type="ORF">SAMN05216354_2083</name>
</gene>
<evidence type="ECO:0000256" key="2">
    <source>
        <dbReference type="ARBA" id="ARBA00022747"/>
    </source>
</evidence>
<dbReference type="AlphaFoldDB" id="A0A1H5VX23"/>
<feature type="domain" description="Type I restriction modification DNA specificity" evidence="4">
    <location>
        <begin position="199"/>
        <end position="379"/>
    </location>
</feature>
<proteinExistence type="inferred from homology"/>
<dbReference type="InterPro" id="IPR044946">
    <property type="entry name" value="Restrct_endonuc_typeI_TRD_sf"/>
</dbReference>
<dbReference type="Gene3D" id="3.90.220.20">
    <property type="entry name" value="DNA methylase specificity domains"/>
    <property type="match status" value="2"/>
</dbReference>
<dbReference type="SUPFAM" id="SSF116734">
    <property type="entry name" value="DNA methylase specificity domain"/>
    <property type="match status" value="2"/>
</dbReference>
<evidence type="ECO:0000256" key="3">
    <source>
        <dbReference type="ARBA" id="ARBA00023125"/>
    </source>
</evidence>
<dbReference type="PANTHER" id="PTHR30408">
    <property type="entry name" value="TYPE-1 RESTRICTION ENZYME ECOKI SPECIFICITY PROTEIN"/>
    <property type="match status" value="1"/>
</dbReference>
<keyword evidence="3" id="KW-0238">DNA-binding</keyword>
<evidence type="ECO:0000313" key="5">
    <source>
        <dbReference type="EMBL" id="SEF91421.1"/>
    </source>
</evidence>
<keyword evidence="2" id="KW-0680">Restriction system</keyword>
<feature type="domain" description="Type I restriction modification DNA specificity" evidence="4">
    <location>
        <begin position="4"/>
        <end position="177"/>
    </location>
</feature>
<evidence type="ECO:0000256" key="1">
    <source>
        <dbReference type="ARBA" id="ARBA00010923"/>
    </source>
</evidence>
<dbReference type="PANTHER" id="PTHR30408:SF12">
    <property type="entry name" value="TYPE I RESTRICTION ENZYME MJAVIII SPECIFICITY SUBUNIT"/>
    <property type="match status" value="1"/>
</dbReference>
<dbReference type="GO" id="GO:0003677">
    <property type="term" value="F:DNA binding"/>
    <property type="evidence" value="ECO:0007669"/>
    <property type="project" value="UniProtKB-KW"/>
</dbReference>
<dbReference type="GO" id="GO:0009307">
    <property type="term" value="P:DNA restriction-modification system"/>
    <property type="evidence" value="ECO:0007669"/>
    <property type="project" value="UniProtKB-KW"/>
</dbReference>
<dbReference type="InterPro" id="IPR000055">
    <property type="entry name" value="Restrct_endonuc_typeI_TRD"/>
</dbReference>
<dbReference type="CDD" id="cd17517">
    <property type="entry name" value="RMtype1_S_EcoKI_StySPI-TRD2-CR2_like"/>
    <property type="match status" value="1"/>
</dbReference>
<dbReference type="InterPro" id="IPR052021">
    <property type="entry name" value="Type-I_RS_S_subunit"/>
</dbReference>
<sequence>MDKSKWEYKKLGDIALISAGQGAPQGENNYSPEGTPFVKAGNIESLINGLSEYDIQKVNDAVVKSHRLKLYKAGSVLFAKSGMSCMKGLVYTLKNDCYVVSHLAIVTPKDINSHYLNYYFQVHKPNSLIKDSAYPSISLKDIENLIILCPSQTDQQRIVAELDCLNEMIAVKQEQLKEFDKLAQSIFYDMFGDSVSNEKGWEKHSLGKMATFKNGLNFKPVDEGNSIKILGVSDFQDLKEIKTADSLSLKCIKETVDDDYYLTAGDIVIVRSNGSKKLVGRNVLIRFKDKNVAYSGFCIRCRLTSDECLPLYLNFVLSTPSMKELMTSGGRGCNIANINQQALNKLMVPLPPLTLQQQFAEKIQAIEAQKELVKKSIAETQHLLDSRMDFYFN</sequence>
<organism evidence="5 6">
    <name type="scientific">Xylanibacter ruminicola</name>
    <name type="common">Prevotella ruminicola</name>
    <dbReference type="NCBI Taxonomy" id="839"/>
    <lineage>
        <taxon>Bacteria</taxon>
        <taxon>Pseudomonadati</taxon>
        <taxon>Bacteroidota</taxon>
        <taxon>Bacteroidia</taxon>
        <taxon>Bacteroidales</taxon>
        <taxon>Prevotellaceae</taxon>
        <taxon>Xylanibacter</taxon>
    </lineage>
</organism>
<comment type="similarity">
    <text evidence="1">Belongs to the type-I restriction system S methylase family.</text>
</comment>
<accession>A0A1H5VX23</accession>
<dbReference type="EMBL" id="FNUV01000005">
    <property type="protein sequence ID" value="SEF91421.1"/>
    <property type="molecule type" value="Genomic_DNA"/>
</dbReference>
<evidence type="ECO:0000313" key="6">
    <source>
        <dbReference type="Proteomes" id="UP000236735"/>
    </source>
</evidence>
<dbReference type="Pfam" id="PF01420">
    <property type="entry name" value="Methylase_S"/>
    <property type="match status" value="2"/>
</dbReference>
<evidence type="ECO:0000259" key="4">
    <source>
        <dbReference type="Pfam" id="PF01420"/>
    </source>
</evidence>
<dbReference type="Proteomes" id="UP000236735">
    <property type="component" value="Unassembled WGS sequence"/>
</dbReference>
<protein>
    <submittedName>
        <fullName evidence="5">Type I restriction enzyme, S subunit</fullName>
    </submittedName>
</protein>
<reference evidence="5 6" key="1">
    <citation type="submission" date="2016-10" db="EMBL/GenBank/DDBJ databases">
        <authorList>
            <person name="de Groot N.N."/>
        </authorList>
    </citation>
    <scope>NUCLEOTIDE SEQUENCE [LARGE SCALE GENOMIC DNA]</scope>
    <source>
        <strain evidence="5 6">AR32</strain>
    </source>
</reference>